<organism evidence="2 3">
    <name type="scientific">Streptomyces palmae</name>
    <dbReference type="NCBI Taxonomy" id="1701085"/>
    <lineage>
        <taxon>Bacteria</taxon>
        <taxon>Bacillati</taxon>
        <taxon>Actinomycetota</taxon>
        <taxon>Actinomycetes</taxon>
        <taxon>Kitasatosporales</taxon>
        <taxon>Streptomycetaceae</taxon>
        <taxon>Streptomyces</taxon>
    </lineage>
</organism>
<keyword evidence="3" id="KW-1185">Reference proteome</keyword>
<dbReference type="RefSeq" id="WP_135338537.1">
    <property type="nucleotide sequence ID" value="NZ_JBHLTX010000013.1"/>
</dbReference>
<feature type="transmembrane region" description="Helical" evidence="1">
    <location>
        <begin position="12"/>
        <end position="32"/>
    </location>
</feature>
<reference evidence="2 3" key="1">
    <citation type="submission" date="2019-03" db="EMBL/GenBank/DDBJ databases">
        <authorList>
            <person name="Gonzalez-Pimentel J.L."/>
        </authorList>
    </citation>
    <scope>NUCLEOTIDE SEQUENCE [LARGE SCALE GENOMIC DNA]</scope>
    <source>
        <strain evidence="2 3">JCM 31289</strain>
    </source>
</reference>
<keyword evidence="1" id="KW-1133">Transmembrane helix</keyword>
<protein>
    <submittedName>
        <fullName evidence="2">DUF3592 domain-containing protein</fullName>
    </submittedName>
</protein>
<evidence type="ECO:0000313" key="2">
    <source>
        <dbReference type="EMBL" id="TGB13739.1"/>
    </source>
</evidence>
<accession>A0A4Z0HBS9</accession>
<gene>
    <name evidence="2" type="ORF">E4099_09555</name>
</gene>
<keyword evidence="1" id="KW-0472">Membrane</keyword>
<dbReference type="OrthoDB" id="3867182at2"/>
<sequence length="284" mass="30055">MSGYQVLELWWAVPAGLALLGYGLSLAGLTPAQRAVWVRARVVAVEQPAHGASKRPGIPVTVAFQDPATGREFVLPNAGKHGDALQEAWVGREVEVRYPPGRPHRYRVALLPMDERTGRGVPNCAVALLLVGLVIHAAVRWGYPWALLGFGALVTVSAALSPDVRNARTRDALLATAVAVPARVVAVTRDVYTDGEGETIVNHAPVVAFTTLAGIRVTVLCREGIPDPSRSLGRELTLHYAPSDPSVYTPDLAAERRDGERAIGVVIILLIAGIAAIATGAATL</sequence>
<feature type="transmembrane region" description="Helical" evidence="1">
    <location>
        <begin position="145"/>
        <end position="164"/>
    </location>
</feature>
<feature type="transmembrane region" description="Helical" evidence="1">
    <location>
        <begin position="262"/>
        <end position="282"/>
    </location>
</feature>
<evidence type="ECO:0000256" key="1">
    <source>
        <dbReference type="SAM" id="Phobius"/>
    </source>
</evidence>
<name>A0A4Z0HBS9_9ACTN</name>
<feature type="transmembrane region" description="Helical" evidence="1">
    <location>
        <begin position="120"/>
        <end position="139"/>
    </location>
</feature>
<dbReference type="EMBL" id="SRID01000060">
    <property type="protein sequence ID" value="TGB13739.1"/>
    <property type="molecule type" value="Genomic_DNA"/>
</dbReference>
<keyword evidence="1" id="KW-0812">Transmembrane</keyword>
<dbReference type="AlphaFoldDB" id="A0A4Z0HBS9"/>
<proteinExistence type="predicted"/>
<comment type="caution">
    <text evidence="2">The sequence shown here is derived from an EMBL/GenBank/DDBJ whole genome shotgun (WGS) entry which is preliminary data.</text>
</comment>
<evidence type="ECO:0000313" key="3">
    <source>
        <dbReference type="Proteomes" id="UP000297948"/>
    </source>
</evidence>
<dbReference type="Proteomes" id="UP000297948">
    <property type="component" value="Unassembled WGS sequence"/>
</dbReference>